<evidence type="ECO:0000256" key="3">
    <source>
        <dbReference type="ARBA" id="ARBA00012925"/>
    </source>
</evidence>
<dbReference type="InterPro" id="IPR001148">
    <property type="entry name" value="CA_dom"/>
</dbReference>
<keyword evidence="6" id="KW-0456">Lyase</keyword>
<feature type="domain" description="Alpha-carbonic anhydrase" evidence="8">
    <location>
        <begin position="1"/>
        <end position="82"/>
    </location>
</feature>
<comment type="similarity">
    <text evidence="2">Belongs to the alpha-carbonic anhydrase family.</text>
</comment>
<protein>
    <recommendedName>
        <fullName evidence="3">carbonic anhydrase</fullName>
        <ecNumber evidence="3">4.2.1.1</ecNumber>
    </recommendedName>
</protein>
<evidence type="ECO:0000256" key="4">
    <source>
        <dbReference type="ARBA" id="ARBA00022723"/>
    </source>
</evidence>
<dbReference type="KEGG" id="ccal:113465020"/>
<reference evidence="10" key="1">
    <citation type="submission" date="2025-08" db="UniProtKB">
        <authorList>
            <consortium name="RefSeq"/>
        </authorList>
    </citation>
    <scope>IDENTIFICATION</scope>
    <source>
        <tissue evidence="10">Whole body</tissue>
    </source>
</reference>
<dbReference type="AlphaFoldDB" id="A0AAJ7S9L3"/>
<evidence type="ECO:0000256" key="6">
    <source>
        <dbReference type="ARBA" id="ARBA00023239"/>
    </source>
</evidence>
<evidence type="ECO:0000259" key="8">
    <source>
        <dbReference type="PROSITE" id="PS51144"/>
    </source>
</evidence>
<dbReference type="EC" id="4.2.1.1" evidence="3"/>
<keyword evidence="5" id="KW-0862">Zinc</keyword>
<evidence type="ECO:0000313" key="10">
    <source>
        <dbReference type="RefSeq" id="XP_026674023.1"/>
    </source>
</evidence>
<comment type="cofactor">
    <cofactor evidence="1">
        <name>Zn(2+)</name>
        <dbReference type="ChEBI" id="CHEBI:29105"/>
    </cofactor>
</comment>
<dbReference type="SUPFAM" id="SSF51069">
    <property type="entry name" value="Carbonic anhydrase"/>
    <property type="match status" value="1"/>
</dbReference>
<feature type="non-terminal residue" evidence="10">
    <location>
        <position position="82"/>
    </location>
</feature>
<evidence type="ECO:0000256" key="2">
    <source>
        <dbReference type="ARBA" id="ARBA00010718"/>
    </source>
</evidence>
<proteinExistence type="inferred from homology"/>
<evidence type="ECO:0000256" key="5">
    <source>
        <dbReference type="ARBA" id="ARBA00022833"/>
    </source>
</evidence>
<dbReference type="GO" id="GO:0008270">
    <property type="term" value="F:zinc ion binding"/>
    <property type="evidence" value="ECO:0007669"/>
    <property type="project" value="InterPro"/>
</dbReference>
<dbReference type="GO" id="GO:0004089">
    <property type="term" value="F:carbonate dehydratase activity"/>
    <property type="evidence" value="ECO:0007669"/>
    <property type="project" value="UniProtKB-EC"/>
</dbReference>
<name>A0AAJ7S9L3_9HYME</name>
<evidence type="ECO:0000256" key="1">
    <source>
        <dbReference type="ARBA" id="ARBA00001947"/>
    </source>
</evidence>
<dbReference type="InterPro" id="IPR023561">
    <property type="entry name" value="Carbonic_anhydrase_a-class"/>
</dbReference>
<accession>A0AAJ7S9L3</accession>
<organism evidence="9 10">
    <name type="scientific">Ceratina calcarata</name>
    <dbReference type="NCBI Taxonomy" id="156304"/>
    <lineage>
        <taxon>Eukaryota</taxon>
        <taxon>Metazoa</taxon>
        <taxon>Ecdysozoa</taxon>
        <taxon>Arthropoda</taxon>
        <taxon>Hexapoda</taxon>
        <taxon>Insecta</taxon>
        <taxon>Pterygota</taxon>
        <taxon>Neoptera</taxon>
        <taxon>Endopterygota</taxon>
        <taxon>Hymenoptera</taxon>
        <taxon>Apocrita</taxon>
        <taxon>Aculeata</taxon>
        <taxon>Apoidea</taxon>
        <taxon>Anthophila</taxon>
        <taxon>Apidae</taxon>
        <taxon>Ceratina</taxon>
        <taxon>Zadontomerus</taxon>
    </lineage>
</organism>
<evidence type="ECO:0000256" key="7">
    <source>
        <dbReference type="ARBA" id="ARBA00048348"/>
    </source>
</evidence>
<comment type="catalytic activity">
    <reaction evidence="7">
        <text>hydrogencarbonate + H(+) = CO2 + H2O</text>
        <dbReference type="Rhea" id="RHEA:10748"/>
        <dbReference type="ChEBI" id="CHEBI:15377"/>
        <dbReference type="ChEBI" id="CHEBI:15378"/>
        <dbReference type="ChEBI" id="CHEBI:16526"/>
        <dbReference type="ChEBI" id="CHEBI:17544"/>
        <dbReference type="EC" id="4.2.1.1"/>
    </reaction>
</comment>
<dbReference type="PROSITE" id="PS51144">
    <property type="entry name" value="ALPHA_CA_2"/>
    <property type="match status" value="1"/>
</dbReference>
<dbReference type="RefSeq" id="XP_026674023.1">
    <property type="nucleotide sequence ID" value="XM_026818222.1"/>
</dbReference>
<dbReference type="PANTHER" id="PTHR18952:SF141">
    <property type="entry name" value="CARBONIC ANHYDRASE"/>
    <property type="match status" value="1"/>
</dbReference>
<keyword evidence="4" id="KW-0479">Metal-binding</keyword>
<evidence type="ECO:0000313" key="9">
    <source>
        <dbReference type="Proteomes" id="UP000694925"/>
    </source>
</evidence>
<dbReference type="GeneID" id="113465020"/>
<gene>
    <name evidence="10" type="primary">LOC113465020</name>
</gene>
<dbReference type="PANTHER" id="PTHR18952">
    <property type="entry name" value="CARBONIC ANHYDRASE"/>
    <property type="match status" value="1"/>
</dbReference>
<sequence length="82" mass="8992">MQVVGCSGMPDNPSLAPITDSLQHIKTMGSTTKISPYCLLWMLETCLGHGYYTYPGSLTVPPYNECVTWIVASTITKISLHQ</sequence>
<dbReference type="Proteomes" id="UP000694925">
    <property type="component" value="Unplaced"/>
</dbReference>
<keyword evidence="9" id="KW-1185">Reference proteome</keyword>
<dbReference type="InterPro" id="IPR036398">
    <property type="entry name" value="CA_dom_sf"/>
</dbReference>
<dbReference type="Gene3D" id="3.10.200.10">
    <property type="entry name" value="Alpha carbonic anhydrase"/>
    <property type="match status" value="1"/>
</dbReference>
<dbReference type="Pfam" id="PF00194">
    <property type="entry name" value="Carb_anhydrase"/>
    <property type="match status" value="1"/>
</dbReference>
<dbReference type="GO" id="GO:0005737">
    <property type="term" value="C:cytoplasm"/>
    <property type="evidence" value="ECO:0007669"/>
    <property type="project" value="TreeGrafter"/>
</dbReference>